<comment type="caution">
    <text evidence="14">The sequence shown here is derived from an EMBL/GenBank/DDBJ whole genome shotgun (WGS) entry which is preliminary data.</text>
</comment>
<dbReference type="HOGENOM" id="CLU_015768_6_3_1"/>
<dbReference type="KEGG" id="tasa:A1Q1_04505"/>
<dbReference type="PRINTS" id="PR00987">
    <property type="entry name" value="TRNASYNTHGLU"/>
</dbReference>
<dbReference type="EMBL" id="ALBS01000278">
    <property type="protein sequence ID" value="EJT46762.1"/>
    <property type="molecule type" value="Genomic_DNA"/>
</dbReference>
<dbReference type="InterPro" id="IPR045462">
    <property type="entry name" value="aa-tRNA-synth_I_cd-bd"/>
</dbReference>
<dbReference type="RefSeq" id="XP_014178346.1">
    <property type="nucleotide sequence ID" value="XM_014322871.1"/>
</dbReference>
<dbReference type="InterPro" id="IPR000924">
    <property type="entry name" value="Glu/Gln-tRNA-synth"/>
</dbReference>
<dbReference type="SUPFAM" id="SSF52374">
    <property type="entry name" value="Nucleotidylyl transferase"/>
    <property type="match status" value="1"/>
</dbReference>
<dbReference type="PANTHER" id="PTHR43311">
    <property type="entry name" value="GLUTAMATE--TRNA LIGASE"/>
    <property type="match status" value="1"/>
</dbReference>
<sequence length="583" mass="65443">MRTATRSFRLVSPRLCRLHSTHASHQHLAPENAAGAVPQNARLRFAPSPTGYLHLGGLRTALFNHLLARKWGGKWLLRIEDTDRSRLVPGSVDALRSALEWAGLDYDEGVGVGGPCGPYTQSERTDLYREHAKELVDNGHAYECFCTPDELAAIRASLRAQGTRQGYDGRCRHLSRDEVRRNKEAGRPYVVRFKMDPKVTSMPADLIFGQGQPIGGQNEDFILLKSDGFPTYHLASVVDDHLMGISHVFRGEEWLPSVSKHHQLYSAFGWTPPQFGHLPLLCNEDGTKLSKRSGDVDVAAYERAGYEPEALVNFLALMGWDHHAALEQSVDSLPYHVRQDQNSYFEVFSMPQLIQAFDLGLVNHRRAAVSRSKLDFLNKMTLRRKAGLMWDDPEFLATVGKDVGANEAKKAQETAKEERGQLIARFTEDLKALPEVKDSPRLNDAKFIENIFNIELPRATKLNEMAPKSAYFFKGPNYDDAEVGAFFAKLKATTYVEGLAQIMTTLSSPSLAWDMDSIDSVIKQTAKDLKLKKKSELMLSLRHALTGEKSGPMIAELMWTLGREETVRRLRAGRSWVVAKLRE</sequence>
<reference evidence="14 15" key="1">
    <citation type="journal article" date="2012" name="Eukaryot. Cell">
        <title>Draft genome sequence of CBS 2479, the standard type strain of Trichosporon asahii.</title>
        <authorList>
            <person name="Yang R.Y."/>
            <person name="Li H.T."/>
            <person name="Zhu H."/>
            <person name="Zhou G.P."/>
            <person name="Wang M."/>
            <person name="Wang L."/>
        </authorList>
    </citation>
    <scope>NUCLEOTIDE SEQUENCE [LARGE SCALE GENOMIC DNA]</scope>
    <source>
        <strain evidence="15">ATCC 90039 / CBS 2479 / JCM 2466 / KCTC 7840 / NCYC 2677 / UAMH 7654</strain>
    </source>
</reference>
<feature type="domain" description="Aminoacyl-tRNA synthetase class I anticodon-binding" evidence="13">
    <location>
        <begin position="433"/>
        <end position="573"/>
    </location>
</feature>
<dbReference type="SUPFAM" id="SSF48163">
    <property type="entry name" value="An anticodon-binding domain of class I aminoacyl-tRNA synthetases"/>
    <property type="match status" value="1"/>
</dbReference>
<dbReference type="GeneID" id="25988018"/>
<dbReference type="VEuPathDB" id="FungiDB:A1Q1_04505"/>
<evidence type="ECO:0000256" key="3">
    <source>
        <dbReference type="ARBA" id="ARBA00012835"/>
    </source>
</evidence>
<gene>
    <name evidence="14" type="ORF">A1Q1_04505</name>
</gene>
<dbReference type="InterPro" id="IPR001412">
    <property type="entry name" value="aa-tRNA-synth_I_CS"/>
</dbReference>
<evidence type="ECO:0000259" key="13">
    <source>
        <dbReference type="Pfam" id="PF19269"/>
    </source>
</evidence>
<keyword evidence="4 11" id="KW-0436">Ligase</keyword>
<dbReference type="AlphaFoldDB" id="J6EVD5"/>
<dbReference type="InterPro" id="IPR020751">
    <property type="entry name" value="aa-tRNA-synth_I_codon-bd_sub2"/>
</dbReference>
<dbReference type="GO" id="GO:0006424">
    <property type="term" value="P:glutamyl-tRNA aminoacylation"/>
    <property type="evidence" value="ECO:0007669"/>
    <property type="project" value="InterPro"/>
</dbReference>
<dbReference type="Proteomes" id="UP000002748">
    <property type="component" value="Unassembled WGS sequence"/>
</dbReference>
<dbReference type="GO" id="GO:0005524">
    <property type="term" value="F:ATP binding"/>
    <property type="evidence" value="ECO:0007669"/>
    <property type="project" value="UniProtKB-KW"/>
</dbReference>
<dbReference type="InterPro" id="IPR020058">
    <property type="entry name" value="Glu/Gln-tRNA-synth_Ib_cat-dom"/>
</dbReference>
<evidence type="ECO:0000256" key="1">
    <source>
        <dbReference type="ARBA" id="ARBA00004173"/>
    </source>
</evidence>
<dbReference type="InterPro" id="IPR049940">
    <property type="entry name" value="GluQ/Sye"/>
</dbReference>
<organism evidence="14 15">
    <name type="scientific">Trichosporon asahii var. asahii (strain ATCC 90039 / CBS 2479 / JCM 2466 / KCTC 7840 / NBRC 103889/ NCYC 2677 / UAMH 7654)</name>
    <name type="common">Yeast</name>
    <dbReference type="NCBI Taxonomy" id="1186058"/>
    <lineage>
        <taxon>Eukaryota</taxon>
        <taxon>Fungi</taxon>
        <taxon>Dikarya</taxon>
        <taxon>Basidiomycota</taxon>
        <taxon>Agaricomycotina</taxon>
        <taxon>Tremellomycetes</taxon>
        <taxon>Trichosporonales</taxon>
        <taxon>Trichosporonaceae</taxon>
        <taxon>Trichosporon</taxon>
    </lineage>
</organism>
<dbReference type="InterPro" id="IPR008925">
    <property type="entry name" value="aa_tRNA-synth_I_cd-bd_sf"/>
</dbReference>
<keyword evidence="8 11" id="KW-0030">Aminoacyl-tRNA synthetase</keyword>
<dbReference type="PANTHER" id="PTHR43311:SF2">
    <property type="entry name" value="GLUTAMATE--TRNA LIGASE, MITOCHONDRIAL-RELATED"/>
    <property type="match status" value="1"/>
</dbReference>
<evidence type="ECO:0000256" key="9">
    <source>
        <dbReference type="ARBA" id="ARBA00030865"/>
    </source>
</evidence>
<evidence type="ECO:0000256" key="5">
    <source>
        <dbReference type="ARBA" id="ARBA00022741"/>
    </source>
</evidence>
<dbReference type="EC" id="6.1.1.17" evidence="3"/>
<dbReference type="Gene3D" id="1.10.10.350">
    <property type="match status" value="1"/>
</dbReference>
<evidence type="ECO:0000313" key="15">
    <source>
        <dbReference type="Proteomes" id="UP000002748"/>
    </source>
</evidence>
<dbReference type="InterPro" id="IPR033910">
    <property type="entry name" value="GluRS_core"/>
</dbReference>
<dbReference type="Pfam" id="PF00749">
    <property type="entry name" value="tRNA-synt_1c"/>
    <property type="match status" value="1"/>
</dbReference>
<protein>
    <recommendedName>
        <fullName evidence="10">Glutamate--tRNA ligase, mitochondrial</fullName>
        <ecNumber evidence="3">6.1.1.17</ecNumber>
    </recommendedName>
    <alternativeName>
        <fullName evidence="9">Glutamyl-tRNA synthetase</fullName>
    </alternativeName>
</protein>
<dbReference type="FunFam" id="3.40.50.620:FF:000045">
    <property type="entry name" value="Glutamate--tRNA ligase, mitochondrial"/>
    <property type="match status" value="1"/>
</dbReference>
<proteinExistence type="inferred from homology"/>
<comment type="similarity">
    <text evidence="2">Belongs to the class-I aminoacyl-tRNA synthetase family. Glutamate--tRNA ligase type 1 subfamily.</text>
</comment>
<evidence type="ECO:0000256" key="2">
    <source>
        <dbReference type="ARBA" id="ARBA00007894"/>
    </source>
</evidence>
<evidence type="ECO:0000313" key="14">
    <source>
        <dbReference type="EMBL" id="EJT46762.1"/>
    </source>
</evidence>
<keyword evidence="5 11" id="KW-0547">Nucleotide-binding</keyword>
<accession>J6EVD5</accession>
<dbReference type="PROSITE" id="PS00178">
    <property type="entry name" value="AA_TRNA_LIGASE_I"/>
    <property type="match status" value="1"/>
</dbReference>
<dbReference type="GO" id="GO:0000049">
    <property type="term" value="F:tRNA binding"/>
    <property type="evidence" value="ECO:0007669"/>
    <property type="project" value="InterPro"/>
</dbReference>
<dbReference type="GO" id="GO:0004818">
    <property type="term" value="F:glutamate-tRNA ligase activity"/>
    <property type="evidence" value="ECO:0007669"/>
    <property type="project" value="UniProtKB-EC"/>
</dbReference>
<dbReference type="GO" id="GO:0005739">
    <property type="term" value="C:mitochondrion"/>
    <property type="evidence" value="ECO:0007669"/>
    <property type="project" value="UniProtKB-SubCell"/>
</dbReference>
<dbReference type="Pfam" id="PF19269">
    <property type="entry name" value="Anticodon_2"/>
    <property type="match status" value="1"/>
</dbReference>
<evidence type="ECO:0000256" key="8">
    <source>
        <dbReference type="ARBA" id="ARBA00023146"/>
    </source>
</evidence>
<dbReference type="HAMAP" id="MF_00022">
    <property type="entry name" value="Glu_tRNA_synth_type1"/>
    <property type="match status" value="1"/>
</dbReference>
<dbReference type="InterPro" id="IPR014729">
    <property type="entry name" value="Rossmann-like_a/b/a_fold"/>
</dbReference>
<evidence type="ECO:0000256" key="10">
    <source>
        <dbReference type="ARBA" id="ARBA00072917"/>
    </source>
</evidence>
<dbReference type="Gene3D" id="3.40.50.620">
    <property type="entry name" value="HUPs"/>
    <property type="match status" value="1"/>
</dbReference>
<evidence type="ECO:0000259" key="12">
    <source>
        <dbReference type="Pfam" id="PF00749"/>
    </source>
</evidence>
<dbReference type="GO" id="GO:0008270">
    <property type="term" value="F:zinc ion binding"/>
    <property type="evidence" value="ECO:0007669"/>
    <property type="project" value="InterPro"/>
</dbReference>
<dbReference type="OrthoDB" id="428822at2759"/>
<evidence type="ECO:0000256" key="7">
    <source>
        <dbReference type="ARBA" id="ARBA00022917"/>
    </source>
</evidence>
<keyword evidence="6 11" id="KW-0067">ATP-binding</keyword>
<feature type="domain" description="Glutamyl/glutaminyl-tRNA synthetase class Ib catalytic" evidence="12">
    <location>
        <begin position="42"/>
        <end position="326"/>
    </location>
</feature>
<keyword evidence="7 11" id="KW-0648">Protein biosynthesis</keyword>
<dbReference type="InterPro" id="IPR004527">
    <property type="entry name" value="Glu-tRNA-ligase_bac/mito"/>
</dbReference>
<evidence type="ECO:0000256" key="11">
    <source>
        <dbReference type="RuleBase" id="RU363037"/>
    </source>
</evidence>
<evidence type="ECO:0000256" key="6">
    <source>
        <dbReference type="ARBA" id="ARBA00022840"/>
    </source>
</evidence>
<comment type="subcellular location">
    <subcellularLocation>
        <location evidence="1">Mitochondrion</location>
    </subcellularLocation>
</comment>
<name>J6EVD5_TRIAS</name>
<dbReference type="NCBIfam" id="TIGR00464">
    <property type="entry name" value="gltX_bact"/>
    <property type="match status" value="1"/>
</dbReference>
<evidence type="ECO:0000256" key="4">
    <source>
        <dbReference type="ARBA" id="ARBA00022598"/>
    </source>
</evidence>
<dbReference type="CDD" id="cd00808">
    <property type="entry name" value="GluRS_core"/>
    <property type="match status" value="1"/>
</dbReference>